<dbReference type="Pfam" id="PF19574">
    <property type="entry name" value="LolA_3"/>
    <property type="match status" value="1"/>
</dbReference>
<evidence type="ECO:0000256" key="4">
    <source>
        <dbReference type="ARBA" id="ARBA00022927"/>
    </source>
</evidence>
<accession>A0A7U6GI57</accession>
<keyword evidence="6" id="KW-1185">Reference proteome</keyword>
<dbReference type="Gene3D" id="2.50.20.10">
    <property type="entry name" value="Lipoprotein localisation LolA/LolB/LppX"/>
    <property type="match status" value="1"/>
</dbReference>
<protein>
    <recommendedName>
        <fullName evidence="7">Outer membrane lipoprotein carrier protein LolA</fullName>
    </recommendedName>
</protein>
<dbReference type="AlphaFoldDB" id="A0A7U6GI57"/>
<comment type="subunit">
    <text evidence="1">Monomer.</text>
</comment>
<evidence type="ECO:0000256" key="3">
    <source>
        <dbReference type="ARBA" id="ARBA00022729"/>
    </source>
</evidence>
<dbReference type="Proteomes" id="UP000031631">
    <property type="component" value="Chromosome"/>
</dbReference>
<reference evidence="5 6" key="1">
    <citation type="journal article" date="2014" name="PLoS ONE">
        <title>Physiological and genomic features of a novel sulfur-oxidizing gammaproteobacterium belonging to a previously uncultivated symbiotic lineage isolated from a hydrothermal vent.</title>
        <authorList>
            <person name="Nunoura T."/>
            <person name="Takaki Y."/>
            <person name="Kazama H."/>
            <person name="Kakuta J."/>
            <person name="Shimamura S."/>
            <person name="Makita H."/>
            <person name="Hirai M."/>
            <person name="Miyazaki M."/>
            <person name="Takai K."/>
        </authorList>
    </citation>
    <scope>NUCLEOTIDE SEQUENCE [LARGE SCALE GENOMIC DNA]</scope>
    <source>
        <strain evidence="5 6">Hiromi1</strain>
    </source>
</reference>
<keyword evidence="4" id="KW-0653">Protein transport</keyword>
<dbReference type="RefSeq" id="WP_041066440.1">
    <property type="nucleotide sequence ID" value="NZ_AP012273.1"/>
</dbReference>
<organism evidence="5 6">
    <name type="scientific">Thiolapillus brandeum</name>
    <dbReference type="NCBI Taxonomy" id="1076588"/>
    <lineage>
        <taxon>Bacteria</taxon>
        <taxon>Pseudomonadati</taxon>
        <taxon>Pseudomonadota</taxon>
        <taxon>Gammaproteobacteria</taxon>
        <taxon>Chromatiales</taxon>
        <taxon>Sedimenticolaceae</taxon>
        <taxon>Thiolapillus</taxon>
    </lineage>
</organism>
<dbReference type="SUPFAM" id="SSF89392">
    <property type="entry name" value="Prokaryotic lipoproteins and lipoprotein localization factors"/>
    <property type="match status" value="1"/>
</dbReference>
<dbReference type="InterPro" id="IPR004564">
    <property type="entry name" value="OM_lipoprot_carrier_LolA-like"/>
</dbReference>
<gene>
    <name evidence="5" type="ORF">TBH_C1114</name>
</gene>
<evidence type="ECO:0008006" key="7">
    <source>
        <dbReference type="Google" id="ProtNLM"/>
    </source>
</evidence>
<keyword evidence="2" id="KW-0813">Transport</keyword>
<evidence type="ECO:0000313" key="5">
    <source>
        <dbReference type="EMBL" id="BAO44042.1"/>
    </source>
</evidence>
<sequence>MNVNGAKVVFGVLLTGILGCLTAISPSWAGQDLRGLMDALAKGGTSRVAFVEEKHLDMLDVPLIQKGSLRFTPPDRFERVLDGSGGGRFTIDGERVLQQQGGVHRELDLGQLPAVKAFAASFGATLRGDLEMLQKYYQIQFGGSRDSWELELVPKDPQLQRFVTRIVIRGQDARVMGMEIHEVNGDWSDMRLLYE</sequence>
<dbReference type="OrthoDB" id="5795106at2"/>
<dbReference type="CDD" id="cd16325">
    <property type="entry name" value="LolA"/>
    <property type="match status" value="1"/>
</dbReference>
<proteinExistence type="predicted"/>
<dbReference type="KEGG" id="tbn:TBH_C1114"/>
<dbReference type="PROSITE" id="PS51257">
    <property type="entry name" value="PROKAR_LIPOPROTEIN"/>
    <property type="match status" value="1"/>
</dbReference>
<evidence type="ECO:0000256" key="1">
    <source>
        <dbReference type="ARBA" id="ARBA00011245"/>
    </source>
</evidence>
<dbReference type="GO" id="GO:0015031">
    <property type="term" value="P:protein transport"/>
    <property type="evidence" value="ECO:0007669"/>
    <property type="project" value="UniProtKB-KW"/>
</dbReference>
<dbReference type="InterPro" id="IPR029046">
    <property type="entry name" value="LolA/LolB/LppX"/>
</dbReference>
<keyword evidence="3" id="KW-0732">Signal</keyword>
<name>A0A7U6GI57_9GAMM</name>
<dbReference type="EMBL" id="AP012273">
    <property type="protein sequence ID" value="BAO44042.1"/>
    <property type="molecule type" value="Genomic_DNA"/>
</dbReference>
<evidence type="ECO:0000313" key="6">
    <source>
        <dbReference type="Proteomes" id="UP000031631"/>
    </source>
</evidence>
<evidence type="ECO:0000256" key="2">
    <source>
        <dbReference type="ARBA" id="ARBA00022448"/>
    </source>
</evidence>